<comment type="caution">
    <text evidence="2">The sequence shown here is derived from an EMBL/GenBank/DDBJ whole genome shotgun (WGS) entry which is preliminary data.</text>
</comment>
<dbReference type="Proteomes" id="UP000886998">
    <property type="component" value="Unassembled WGS sequence"/>
</dbReference>
<sequence length="106" mass="11924">MKETERNRSRFDSNMIFSRNSLTLYTSRETVFRNRGICMFKVLINDDDDHDVHDDDHGDDPHDGRDDGGDHDVRDGHDDGGDRDVHGGRGGGHGDHDGHDDDALLP</sequence>
<dbReference type="AlphaFoldDB" id="A0A8X6JHP6"/>
<feature type="region of interest" description="Disordered" evidence="1">
    <location>
        <begin position="47"/>
        <end position="106"/>
    </location>
</feature>
<evidence type="ECO:0000313" key="2">
    <source>
        <dbReference type="EMBL" id="GFS31449.1"/>
    </source>
</evidence>
<proteinExistence type="predicted"/>
<feature type="compositionally biased region" description="Basic and acidic residues" evidence="1">
    <location>
        <begin position="50"/>
        <end position="106"/>
    </location>
</feature>
<reference evidence="2" key="1">
    <citation type="submission" date="2020-08" db="EMBL/GenBank/DDBJ databases">
        <title>Multicomponent nature underlies the extraordinary mechanical properties of spider dragline silk.</title>
        <authorList>
            <person name="Kono N."/>
            <person name="Nakamura H."/>
            <person name="Mori M."/>
            <person name="Yoshida Y."/>
            <person name="Ohtoshi R."/>
            <person name="Malay A.D."/>
            <person name="Moran D.A.P."/>
            <person name="Tomita M."/>
            <person name="Numata K."/>
            <person name="Arakawa K."/>
        </authorList>
    </citation>
    <scope>NUCLEOTIDE SEQUENCE</scope>
</reference>
<accession>A0A8X6JHP6</accession>
<gene>
    <name evidence="2" type="ORF">TNIN_457281</name>
</gene>
<organism evidence="2 3">
    <name type="scientific">Trichonephila inaurata madagascariensis</name>
    <dbReference type="NCBI Taxonomy" id="2747483"/>
    <lineage>
        <taxon>Eukaryota</taxon>
        <taxon>Metazoa</taxon>
        <taxon>Ecdysozoa</taxon>
        <taxon>Arthropoda</taxon>
        <taxon>Chelicerata</taxon>
        <taxon>Arachnida</taxon>
        <taxon>Araneae</taxon>
        <taxon>Araneomorphae</taxon>
        <taxon>Entelegynae</taxon>
        <taxon>Araneoidea</taxon>
        <taxon>Nephilidae</taxon>
        <taxon>Trichonephila</taxon>
        <taxon>Trichonephila inaurata</taxon>
    </lineage>
</organism>
<keyword evidence="3" id="KW-1185">Reference proteome</keyword>
<dbReference type="EMBL" id="BMAV01024249">
    <property type="protein sequence ID" value="GFS31449.1"/>
    <property type="molecule type" value="Genomic_DNA"/>
</dbReference>
<protein>
    <submittedName>
        <fullName evidence="2">Uncharacterized protein</fullName>
    </submittedName>
</protein>
<name>A0A8X6JHP6_9ARAC</name>
<evidence type="ECO:0000313" key="3">
    <source>
        <dbReference type="Proteomes" id="UP000886998"/>
    </source>
</evidence>
<evidence type="ECO:0000256" key="1">
    <source>
        <dbReference type="SAM" id="MobiDB-lite"/>
    </source>
</evidence>